<sequence>MDKAEGMIIITASFASFAKNIVIADCDVDESSPIFSVNFLQDEGVIFKMIFRESSVK</sequence>
<protein>
    <submittedName>
        <fullName evidence="1">Uncharacterized protein</fullName>
    </submittedName>
</protein>
<gene>
    <name evidence="1" type="ORF">S03H2_05389</name>
</gene>
<organism evidence="1">
    <name type="scientific">marine sediment metagenome</name>
    <dbReference type="NCBI Taxonomy" id="412755"/>
    <lineage>
        <taxon>unclassified sequences</taxon>
        <taxon>metagenomes</taxon>
        <taxon>ecological metagenomes</taxon>
    </lineage>
</organism>
<accession>X1EZI7</accession>
<dbReference type="EMBL" id="BARU01002243">
    <property type="protein sequence ID" value="GAH25765.1"/>
    <property type="molecule type" value="Genomic_DNA"/>
</dbReference>
<proteinExistence type="predicted"/>
<evidence type="ECO:0000313" key="1">
    <source>
        <dbReference type="EMBL" id="GAH25765.1"/>
    </source>
</evidence>
<comment type="caution">
    <text evidence="1">The sequence shown here is derived from an EMBL/GenBank/DDBJ whole genome shotgun (WGS) entry which is preliminary data.</text>
</comment>
<name>X1EZI7_9ZZZZ</name>
<reference evidence="1" key="1">
    <citation type="journal article" date="2014" name="Front. Microbiol.">
        <title>High frequency of phylogenetically diverse reductive dehalogenase-homologous genes in deep subseafloor sedimentary metagenomes.</title>
        <authorList>
            <person name="Kawai M."/>
            <person name="Futagami T."/>
            <person name="Toyoda A."/>
            <person name="Takaki Y."/>
            <person name="Nishi S."/>
            <person name="Hori S."/>
            <person name="Arai W."/>
            <person name="Tsubouchi T."/>
            <person name="Morono Y."/>
            <person name="Uchiyama I."/>
            <person name="Ito T."/>
            <person name="Fujiyama A."/>
            <person name="Inagaki F."/>
            <person name="Takami H."/>
        </authorList>
    </citation>
    <scope>NUCLEOTIDE SEQUENCE</scope>
    <source>
        <strain evidence="1">Expedition CK06-06</strain>
    </source>
</reference>
<dbReference type="AlphaFoldDB" id="X1EZI7"/>